<gene>
    <name evidence="1" type="ORF">B1756_13780</name>
</gene>
<dbReference type="Proteomes" id="UP000250088">
    <property type="component" value="Chromosome"/>
</dbReference>
<sequence length="91" mass="10277">MPLEDGYRSGTRRISFLRDPGVDGKATHTVFPTRLADRTGEQIAEDHWFRATTVSCWHGNDRGEWAALASSRARRRSLVDRLVDTDDEGGF</sequence>
<evidence type="ECO:0000313" key="2">
    <source>
        <dbReference type="Proteomes" id="UP000250088"/>
    </source>
</evidence>
<reference evidence="2" key="1">
    <citation type="submission" date="2017-02" db="EMBL/GenBank/DDBJ databases">
        <title>Natronthermophilus aegyptiacus gen. nov.,sp. nov., an aerobic, extremely halophilic alkalithermophilic archaeon isolated from the athalassohaline Wadi An Natrun, Egypt.</title>
        <authorList>
            <person name="Zhao B."/>
        </authorList>
    </citation>
    <scope>NUCLEOTIDE SEQUENCE [LARGE SCALE GENOMIC DNA]</scope>
    <source>
        <strain evidence="2">JW/NM-HA 15</strain>
    </source>
</reference>
<dbReference type="AlphaFoldDB" id="A0A2Z2HV91"/>
<organism evidence="1 2">
    <name type="scientific">Natrarchaeobaculum aegyptiacum</name>
    <dbReference type="NCBI Taxonomy" id="745377"/>
    <lineage>
        <taxon>Archaea</taxon>
        <taxon>Methanobacteriati</taxon>
        <taxon>Methanobacteriota</taxon>
        <taxon>Stenosarchaea group</taxon>
        <taxon>Halobacteria</taxon>
        <taxon>Halobacteriales</taxon>
        <taxon>Natrialbaceae</taxon>
        <taxon>Natrarchaeobaculum</taxon>
    </lineage>
</organism>
<accession>A0A2Z2HV91</accession>
<keyword evidence="2" id="KW-1185">Reference proteome</keyword>
<dbReference type="KEGG" id="naj:B1756_13780"/>
<protein>
    <submittedName>
        <fullName evidence="1">Uncharacterized protein</fullName>
    </submittedName>
</protein>
<dbReference type="EMBL" id="CP019893">
    <property type="protein sequence ID" value="ARS90693.1"/>
    <property type="molecule type" value="Genomic_DNA"/>
</dbReference>
<proteinExistence type="predicted"/>
<name>A0A2Z2HV91_9EURY</name>
<evidence type="ECO:0000313" key="1">
    <source>
        <dbReference type="EMBL" id="ARS90693.1"/>
    </source>
</evidence>